<reference evidence="4" key="1">
    <citation type="submission" date="2021-06" db="EMBL/GenBank/DDBJ databases">
        <authorList>
            <person name="Kallberg Y."/>
            <person name="Tangrot J."/>
            <person name="Rosling A."/>
        </authorList>
    </citation>
    <scope>NUCLEOTIDE SEQUENCE</scope>
    <source>
        <strain evidence="4">IN212</strain>
    </source>
</reference>
<accession>A0A9N8ZC08</accession>
<dbReference type="AlphaFoldDB" id="A0A9N8ZC08"/>
<dbReference type="PANTHER" id="PTHR47219:SF9">
    <property type="entry name" value="GTPASE ACTIVATING PROTEIN AND CENTROSOME-ASSOCIATED, ISOFORM B"/>
    <property type="match status" value="1"/>
</dbReference>
<dbReference type="Pfam" id="PF23436">
    <property type="entry name" value="RabGap-TBC_2"/>
    <property type="match status" value="1"/>
</dbReference>
<dbReference type="InterPro" id="IPR000195">
    <property type="entry name" value="Rab-GAP-TBC_dom"/>
</dbReference>
<feature type="domain" description="Rab-GAP TBC" evidence="3">
    <location>
        <begin position="1"/>
        <end position="78"/>
    </location>
</feature>
<dbReference type="GO" id="GO:0031267">
    <property type="term" value="F:small GTPase binding"/>
    <property type="evidence" value="ECO:0007669"/>
    <property type="project" value="TreeGrafter"/>
</dbReference>
<gene>
    <name evidence="4" type="ORF">RFULGI_LOCUS1867</name>
</gene>
<evidence type="ECO:0000259" key="3">
    <source>
        <dbReference type="PROSITE" id="PS50086"/>
    </source>
</evidence>
<feature type="coiled-coil region" evidence="1">
    <location>
        <begin position="242"/>
        <end position="297"/>
    </location>
</feature>
<dbReference type="EMBL" id="CAJVPZ010001277">
    <property type="protein sequence ID" value="CAG8488445.1"/>
    <property type="molecule type" value="Genomic_DNA"/>
</dbReference>
<comment type="caution">
    <text evidence="4">The sequence shown here is derived from an EMBL/GenBank/DDBJ whole genome shotgun (WGS) entry which is preliminary data.</text>
</comment>
<dbReference type="InterPro" id="IPR035969">
    <property type="entry name" value="Rab-GAP_TBC_sf"/>
</dbReference>
<name>A0A9N8ZC08_9GLOM</name>
<evidence type="ECO:0000313" key="4">
    <source>
        <dbReference type="EMBL" id="CAG8488445.1"/>
    </source>
</evidence>
<sequence length="645" mass="73715">METYDMRTMFTLNMEGLQLRHYQFSALLSQILPDIHAHFLEYGVNVAMFASQWFLSLFAYTYPLPLVLRIYDIVFAEGAPETIMRVAVALLQKNEAKLLELEEFEDLLDFLTTSLYDSYNNEPTGLIRDAMALSSVITKAKLDQLSEIYVKELEDQKKRADELVAVRFNGRFGRNKKEKKSREKRDKPKRWSFGSLPSSKDSSKDSSSTASESTSENESSQLQTPTPLSPTSTNVGILHQQIEDLVAALSHLQKEHVDITEQLVTIKMEKMDFITEIETLKSKLRGLEKENKRMSTDSIYSIESATTLNDENSSGRTTRISSPVTPTLSKTELFIKQRDTLNSKISQTKHLSELTPDQKSSLNNNDIDNWSNEFKKGFVNNDVTITEELDRVKEEKWELIQENIELVKRVEELEVAMENSTLTQSQLLDKNIFLREEIERLDEEATQALYEQSTMENDVKEVKNLRSENAKLITENERLKKELEALRQGTNSSEKGETREINSNEKSESREIRDIREITTKLANTRRVSFLSFFGTDSSSKHNSKRRNTDPFADLQISECIGDCASKKRADNAEQMLNHVKTLLEQSESAREAMTVQLEELNNLINGFSDISDLVAFEPEEIDSKPNRAKRFSTLSLASFFGNAS</sequence>
<feature type="region of interest" description="Disordered" evidence="2">
    <location>
        <begin position="485"/>
        <end position="509"/>
    </location>
</feature>
<evidence type="ECO:0000256" key="2">
    <source>
        <dbReference type="SAM" id="MobiDB-lite"/>
    </source>
</evidence>
<feature type="region of interest" description="Disordered" evidence="2">
    <location>
        <begin position="175"/>
        <end position="233"/>
    </location>
</feature>
<evidence type="ECO:0000256" key="1">
    <source>
        <dbReference type="SAM" id="Coils"/>
    </source>
</evidence>
<dbReference type="Gene3D" id="1.10.472.80">
    <property type="entry name" value="Ypt/Rab-GAP domain of gyp1p, domain 3"/>
    <property type="match status" value="1"/>
</dbReference>
<keyword evidence="5" id="KW-1185">Reference proteome</keyword>
<dbReference type="GO" id="GO:0005096">
    <property type="term" value="F:GTPase activator activity"/>
    <property type="evidence" value="ECO:0007669"/>
    <property type="project" value="TreeGrafter"/>
</dbReference>
<protein>
    <submittedName>
        <fullName evidence="4">14909_t:CDS:1</fullName>
    </submittedName>
</protein>
<dbReference type="SUPFAM" id="SSF47923">
    <property type="entry name" value="Ypt/Rab-GAP domain of gyp1p"/>
    <property type="match status" value="1"/>
</dbReference>
<dbReference type="OrthoDB" id="159449at2759"/>
<keyword evidence="1" id="KW-0175">Coiled coil</keyword>
<evidence type="ECO:0000313" key="5">
    <source>
        <dbReference type="Proteomes" id="UP000789396"/>
    </source>
</evidence>
<dbReference type="PROSITE" id="PS50086">
    <property type="entry name" value="TBC_RABGAP"/>
    <property type="match status" value="1"/>
</dbReference>
<dbReference type="InterPro" id="IPR050302">
    <property type="entry name" value="Rab_GAP_TBC_domain"/>
</dbReference>
<proteinExistence type="predicted"/>
<organism evidence="4 5">
    <name type="scientific">Racocetra fulgida</name>
    <dbReference type="NCBI Taxonomy" id="60492"/>
    <lineage>
        <taxon>Eukaryota</taxon>
        <taxon>Fungi</taxon>
        <taxon>Fungi incertae sedis</taxon>
        <taxon>Mucoromycota</taxon>
        <taxon>Glomeromycotina</taxon>
        <taxon>Glomeromycetes</taxon>
        <taxon>Diversisporales</taxon>
        <taxon>Gigasporaceae</taxon>
        <taxon>Racocetra</taxon>
    </lineage>
</organism>
<feature type="coiled-coil region" evidence="1">
    <location>
        <begin position="570"/>
        <end position="604"/>
    </location>
</feature>
<dbReference type="FunFam" id="1.10.472.80:FF:000027">
    <property type="entry name" value="GTPase activating protein (Evi5)"/>
    <property type="match status" value="1"/>
</dbReference>
<feature type="compositionally biased region" description="Low complexity" evidence="2">
    <location>
        <begin position="205"/>
        <end position="233"/>
    </location>
</feature>
<feature type="compositionally biased region" description="Basic and acidic residues" evidence="2">
    <location>
        <begin position="494"/>
        <end position="509"/>
    </location>
</feature>
<dbReference type="PANTHER" id="PTHR47219">
    <property type="entry name" value="RAB GTPASE-ACTIVATING PROTEIN 1-LIKE"/>
    <property type="match status" value="1"/>
</dbReference>
<dbReference type="Proteomes" id="UP000789396">
    <property type="component" value="Unassembled WGS sequence"/>
</dbReference>